<accession>A0A9P4HCK5</accession>
<comment type="caution">
    <text evidence="1">The sequence shown here is derived from an EMBL/GenBank/DDBJ whole genome shotgun (WGS) entry which is preliminary data.</text>
</comment>
<evidence type="ECO:0000313" key="1">
    <source>
        <dbReference type="EMBL" id="KAF2032531.1"/>
    </source>
</evidence>
<keyword evidence="2" id="KW-1185">Reference proteome</keyword>
<dbReference type="OrthoDB" id="5227693at2759"/>
<gene>
    <name evidence="1" type="ORF">EK21DRAFT_87119</name>
</gene>
<protein>
    <submittedName>
        <fullName evidence="1">Uncharacterized protein</fullName>
    </submittedName>
</protein>
<proteinExistence type="predicted"/>
<dbReference type="EMBL" id="ML978172">
    <property type="protein sequence ID" value="KAF2032531.1"/>
    <property type="molecule type" value="Genomic_DNA"/>
</dbReference>
<name>A0A9P4HCK5_9PLEO</name>
<sequence length="487" mass="55308">MRRASAGFRDTFGSDLCSDQAEQLPVGSYQMHITMIDDSHHEPAGGLQLSCPGWPDSMENTSQTRISVIYRTRTWDLMPSDLTRPLAETNVGEIIILALRLGLQWRVLDLASGRMQAVGNGLNLNGNEAKGLGIILRLTETGRSKLSGLIPSRAVDKMLLDILPGDRKPIGMDFPLIMVDRSLQSLADPHGVLTAIGMPDKDRQKFAARDELNVRSDVLTLLSAYLPLDAYTMNRYCFPGWNVNQNNSGIYHSWEGRLALHRKLQARIKDLAHGTKLCGGLSAVLGRMDFLESYYGDDWYCRRERDSSSGKEGDKNIKRKYLVDVKRAYDCTQDWFEHWHPPTCTQETWLYKQLVGAHAYMASYPCSETHHILERDRALLAGAYSAPRRYGIDLLKHSHAFDSRKYETACHYAKHLLDKDYGINSYLRDKHINLSDDEVETAWWVLQLRGIAWYLSTWHTDTLIKEIIGEQLIPSSLHADKSPVWIT</sequence>
<dbReference type="Proteomes" id="UP000799777">
    <property type="component" value="Unassembled WGS sequence"/>
</dbReference>
<reference evidence="1" key="1">
    <citation type="journal article" date="2020" name="Stud. Mycol.">
        <title>101 Dothideomycetes genomes: a test case for predicting lifestyles and emergence of pathogens.</title>
        <authorList>
            <person name="Haridas S."/>
            <person name="Albert R."/>
            <person name="Binder M."/>
            <person name="Bloem J."/>
            <person name="Labutti K."/>
            <person name="Salamov A."/>
            <person name="Andreopoulos B."/>
            <person name="Baker S."/>
            <person name="Barry K."/>
            <person name="Bills G."/>
            <person name="Bluhm B."/>
            <person name="Cannon C."/>
            <person name="Castanera R."/>
            <person name="Culley D."/>
            <person name="Daum C."/>
            <person name="Ezra D."/>
            <person name="Gonzalez J."/>
            <person name="Henrissat B."/>
            <person name="Kuo A."/>
            <person name="Liang C."/>
            <person name="Lipzen A."/>
            <person name="Lutzoni F."/>
            <person name="Magnuson J."/>
            <person name="Mondo S."/>
            <person name="Nolan M."/>
            <person name="Ohm R."/>
            <person name="Pangilinan J."/>
            <person name="Park H.-J."/>
            <person name="Ramirez L."/>
            <person name="Alfaro M."/>
            <person name="Sun H."/>
            <person name="Tritt A."/>
            <person name="Yoshinaga Y."/>
            <person name="Zwiers L.-H."/>
            <person name="Turgeon B."/>
            <person name="Goodwin S."/>
            <person name="Spatafora J."/>
            <person name="Crous P."/>
            <person name="Grigoriev I."/>
        </authorList>
    </citation>
    <scope>NUCLEOTIDE SEQUENCE</scope>
    <source>
        <strain evidence="1">CBS 110217</strain>
    </source>
</reference>
<evidence type="ECO:0000313" key="2">
    <source>
        <dbReference type="Proteomes" id="UP000799777"/>
    </source>
</evidence>
<dbReference type="AlphaFoldDB" id="A0A9P4HCK5"/>
<organism evidence="1 2">
    <name type="scientific">Setomelanomma holmii</name>
    <dbReference type="NCBI Taxonomy" id="210430"/>
    <lineage>
        <taxon>Eukaryota</taxon>
        <taxon>Fungi</taxon>
        <taxon>Dikarya</taxon>
        <taxon>Ascomycota</taxon>
        <taxon>Pezizomycotina</taxon>
        <taxon>Dothideomycetes</taxon>
        <taxon>Pleosporomycetidae</taxon>
        <taxon>Pleosporales</taxon>
        <taxon>Pleosporineae</taxon>
        <taxon>Phaeosphaeriaceae</taxon>
        <taxon>Setomelanomma</taxon>
    </lineage>
</organism>